<dbReference type="OrthoDB" id="9803211at2"/>
<keyword evidence="5" id="KW-0030">Aminoacyl-tRNA synthetase</keyword>
<keyword evidence="2" id="KW-0547">Nucleotide-binding</keyword>
<dbReference type="RefSeq" id="WP_073379717.1">
    <property type="nucleotide sequence ID" value="NZ_FQZK01000007.1"/>
</dbReference>
<dbReference type="SMART" id="SM00836">
    <property type="entry name" value="DALR_1"/>
    <property type="match status" value="1"/>
</dbReference>
<feature type="domain" description="DALR anticodon binding" evidence="4">
    <location>
        <begin position="252"/>
        <end position="363"/>
    </location>
</feature>
<dbReference type="SUPFAM" id="SSF47323">
    <property type="entry name" value="Anticodon-binding domain of a subclass of class I aminoacyl-tRNA synthetases"/>
    <property type="match status" value="1"/>
</dbReference>
<dbReference type="AlphaFoldDB" id="A0A1M6K7Z5"/>
<dbReference type="Pfam" id="PF05746">
    <property type="entry name" value="DALR_1"/>
    <property type="match status" value="1"/>
</dbReference>
<dbReference type="GO" id="GO:0006420">
    <property type="term" value="P:arginyl-tRNA aminoacylation"/>
    <property type="evidence" value="ECO:0007669"/>
    <property type="project" value="InterPro"/>
</dbReference>
<keyword evidence="6" id="KW-1185">Reference proteome</keyword>
<name>A0A1M6K7Z5_9ACTN</name>
<reference evidence="5 6" key="1">
    <citation type="submission" date="2016-11" db="EMBL/GenBank/DDBJ databases">
        <authorList>
            <person name="Jaros S."/>
            <person name="Januszkiewicz K."/>
            <person name="Wedrychowicz H."/>
        </authorList>
    </citation>
    <scope>NUCLEOTIDE SEQUENCE [LARGE SCALE GENOMIC DNA]</scope>
    <source>
        <strain evidence="5 6">CGMCC 4.5723</strain>
    </source>
</reference>
<evidence type="ECO:0000256" key="1">
    <source>
        <dbReference type="ARBA" id="ARBA00022598"/>
    </source>
</evidence>
<evidence type="ECO:0000313" key="5">
    <source>
        <dbReference type="EMBL" id="SHJ54950.1"/>
    </source>
</evidence>
<gene>
    <name evidence="5" type="ORF">SAMN05421803_10769</name>
</gene>
<dbReference type="InterPro" id="IPR009080">
    <property type="entry name" value="tRNAsynth_Ia_anticodon-bd"/>
</dbReference>
<keyword evidence="1" id="KW-0436">Ligase</keyword>
<dbReference type="EMBL" id="FQZK01000007">
    <property type="protein sequence ID" value="SHJ54950.1"/>
    <property type="molecule type" value="Genomic_DNA"/>
</dbReference>
<dbReference type="GO" id="GO:0005524">
    <property type="term" value="F:ATP binding"/>
    <property type="evidence" value="ECO:0007669"/>
    <property type="project" value="UniProtKB-KW"/>
</dbReference>
<dbReference type="GO" id="GO:0004814">
    <property type="term" value="F:arginine-tRNA ligase activity"/>
    <property type="evidence" value="ECO:0007669"/>
    <property type="project" value="InterPro"/>
</dbReference>
<sequence>MTPADLEAVVRSAAADAFDLPADRIPFVWPRGDHADGGADAATALAPRLAGLVGDRLPAGAGRPHLRVAGRIAARMAELRDRGRLSYARLHADDRGFLNVTLGARQRDDLLREAAADGARFLTGRVWGGAGEWPRTGLHAAGPVAQARRWARADARARIALAAADGTPAPPAAGEVSWRDPYLDGDRDALFTPAARALGAVGEDSARIAFCRSVPERPRETETTGRDLPVLPSAEYPGAWARLTDANPAFRLRYAHAHAVSRARWVAEGAPRITACERHTAPVRRALVDGPSALDGAARREEPHILVRYLETLAGAYDEWRTCPSAATAPAEYTTADPALPSAVAGVLRTGLFLLGVSAPTRL</sequence>
<dbReference type="InterPro" id="IPR008909">
    <property type="entry name" value="DALR_anticod-bd"/>
</dbReference>
<protein>
    <submittedName>
        <fullName evidence="5">Arginyl-tRNA synthetase</fullName>
    </submittedName>
</protein>
<dbReference type="STRING" id="758803.SAMN05421803_10769"/>
<evidence type="ECO:0000256" key="2">
    <source>
        <dbReference type="ARBA" id="ARBA00022741"/>
    </source>
</evidence>
<evidence type="ECO:0000313" key="6">
    <source>
        <dbReference type="Proteomes" id="UP000184452"/>
    </source>
</evidence>
<dbReference type="Gene3D" id="1.10.730.10">
    <property type="entry name" value="Isoleucyl-tRNA Synthetase, Domain 1"/>
    <property type="match status" value="1"/>
</dbReference>
<proteinExistence type="predicted"/>
<evidence type="ECO:0000256" key="3">
    <source>
        <dbReference type="ARBA" id="ARBA00022840"/>
    </source>
</evidence>
<evidence type="ECO:0000259" key="4">
    <source>
        <dbReference type="SMART" id="SM00836"/>
    </source>
</evidence>
<dbReference type="Proteomes" id="UP000184452">
    <property type="component" value="Unassembled WGS sequence"/>
</dbReference>
<keyword evidence="3" id="KW-0067">ATP-binding</keyword>
<organism evidence="5 6">
    <name type="scientific">Nocardiopsis flavescens</name>
    <dbReference type="NCBI Taxonomy" id="758803"/>
    <lineage>
        <taxon>Bacteria</taxon>
        <taxon>Bacillati</taxon>
        <taxon>Actinomycetota</taxon>
        <taxon>Actinomycetes</taxon>
        <taxon>Streptosporangiales</taxon>
        <taxon>Nocardiopsidaceae</taxon>
        <taxon>Nocardiopsis</taxon>
    </lineage>
</organism>
<accession>A0A1M6K7Z5</accession>